<evidence type="ECO:0000256" key="11">
    <source>
        <dbReference type="ARBA" id="ARBA00064311"/>
    </source>
</evidence>
<dbReference type="Gene3D" id="1.10.8.60">
    <property type="match status" value="1"/>
</dbReference>
<organism evidence="15 16">
    <name type="scientific">Petrolisthes cinctipes</name>
    <name type="common">Flat porcelain crab</name>
    <dbReference type="NCBI Taxonomy" id="88211"/>
    <lineage>
        <taxon>Eukaryota</taxon>
        <taxon>Metazoa</taxon>
        <taxon>Ecdysozoa</taxon>
        <taxon>Arthropoda</taxon>
        <taxon>Crustacea</taxon>
        <taxon>Multicrustacea</taxon>
        <taxon>Malacostraca</taxon>
        <taxon>Eumalacostraca</taxon>
        <taxon>Eucarida</taxon>
        <taxon>Decapoda</taxon>
        <taxon>Pleocyemata</taxon>
        <taxon>Anomura</taxon>
        <taxon>Galatheoidea</taxon>
        <taxon>Porcellanidae</taxon>
        <taxon>Petrolisthes</taxon>
    </lineage>
</organism>
<feature type="compositionally biased region" description="Basic and acidic residues" evidence="13">
    <location>
        <begin position="63"/>
        <end position="77"/>
    </location>
</feature>
<evidence type="ECO:0000256" key="13">
    <source>
        <dbReference type="SAM" id="MobiDB-lite"/>
    </source>
</evidence>
<feature type="compositionally biased region" description="Basic and acidic residues" evidence="13">
    <location>
        <begin position="151"/>
        <end position="167"/>
    </location>
</feature>
<dbReference type="CDD" id="cd00009">
    <property type="entry name" value="AAA"/>
    <property type="match status" value="1"/>
</dbReference>
<comment type="function">
    <text evidence="10">Subunit of the replication factor C (RFC) complex which acts during elongation of primed DNA templates by DNA polymerases delta and epsilon, and is necessary for ATP-dependent loading of proliferating cell nuclear antigen (PCNA) onto primed DNA. This subunit binds to the primer-template junction. Binds the PO-B transcription element as well as other GA rich DNA sequences. Can bind single- or double-stranded DNA.</text>
</comment>
<feature type="compositionally biased region" description="Basic and acidic residues" evidence="13">
    <location>
        <begin position="234"/>
        <end position="306"/>
    </location>
</feature>
<keyword evidence="6 12" id="KW-0547">Nucleotide-binding</keyword>
<dbReference type="PIRSF" id="PIRSF036578">
    <property type="entry name" value="RFC1"/>
    <property type="match status" value="1"/>
</dbReference>
<reference evidence="15" key="1">
    <citation type="submission" date="2023-10" db="EMBL/GenBank/DDBJ databases">
        <title>Genome assemblies of two species of porcelain crab, Petrolisthes cinctipes and Petrolisthes manimaculis (Anomura: Porcellanidae).</title>
        <authorList>
            <person name="Angst P."/>
        </authorList>
    </citation>
    <scope>NUCLEOTIDE SEQUENCE</scope>
    <source>
        <strain evidence="15">PB745_01</strain>
        <tissue evidence="15">Gill</tissue>
    </source>
</reference>
<evidence type="ECO:0000256" key="2">
    <source>
        <dbReference type="ARBA" id="ARBA00006116"/>
    </source>
</evidence>
<dbReference type="PANTHER" id="PTHR23389">
    <property type="entry name" value="CHROMOSOME TRANSMISSION FIDELITY FACTOR 18"/>
    <property type="match status" value="1"/>
</dbReference>
<dbReference type="SUPFAM" id="SSF52540">
    <property type="entry name" value="P-loop containing nucleoside triphosphate hydrolases"/>
    <property type="match status" value="1"/>
</dbReference>
<dbReference type="FunFam" id="1.20.272.10:FF:000005">
    <property type="entry name" value="Replication factor C subunit 1"/>
    <property type="match status" value="1"/>
</dbReference>
<dbReference type="CDD" id="cd17752">
    <property type="entry name" value="BRCT_RFC1"/>
    <property type="match status" value="1"/>
</dbReference>
<feature type="region of interest" description="Disordered" evidence="13">
    <location>
        <begin position="1070"/>
        <end position="1133"/>
    </location>
</feature>
<dbReference type="SMART" id="SM00382">
    <property type="entry name" value="AAA"/>
    <property type="match status" value="1"/>
</dbReference>
<feature type="compositionally biased region" description="Basic and acidic residues" evidence="13">
    <location>
        <begin position="317"/>
        <end position="364"/>
    </location>
</feature>
<dbReference type="GO" id="GO:0005634">
    <property type="term" value="C:nucleus"/>
    <property type="evidence" value="ECO:0007669"/>
    <property type="project" value="UniProtKB-SubCell"/>
</dbReference>
<dbReference type="InterPro" id="IPR013725">
    <property type="entry name" value="DNA_replication_fac_RFC1_C"/>
</dbReference>
<dbReference type="Gene3D" id="1.20.272.10">
    <property type="match status" value="1"/>
</dbReference>
<dbReference type="InterPro" id="IPR003593">
    <property type="entry name" value="AAA+_ATPase"/>
</dbReference>
<dbReference type="InterPro" id="IPR003959">
    <property type="entry name" value="ATPase_AAA_core"/>
</dbReference>
<feature type="compositionally biased region" description="Acidic residues" evidence="13">
    <location>
        <begin position="1071"/>
        <end position="1085"/>
    </location>
</feature>
<evidence type="ECO:0000313" key="16">
    <source>
        <dbReference type="Proteomes" id="UP001286313"/>
    </source>
</evidence>
<dbReference type="Pfam" id="PF08519">
    <property type="entry name" value="RFC1"/>
    <property type="match status" value="1"/>
</dbReference>
<dbReference type="Pfam" id="PF00004">
    <property type="entry name" value="AAA"/>
    <property type="match status" value="1"/>
</dbReference>
<dbReference type="InterPro" id="IPR036420">
    <property type="entry name" value="BRCT_dom_sf"/>
</dbReference>
<name>A0AAE1G8U9_PETCI</name>
<dbReference type="GO" id="GO:0016887">
    <property type="term" value="F:ATP hydrolysis activity"/>
    <property type="evidence" value="ECO:0007669"/>
    <property type="project" value="InterPro"/>
</dbReference>
<dbReference type="GO" id="GO:0005524">
    <property type="term" value="F:ATP binding"/>
    <property type="evidence" value="ECO:0007669"/>
    <property type="project" value="UniProtKB-UniRule"/>
</dbReference>
<accession>A0AAE1G8U9</accession>
<keyword evidence="5 12" id="KW-0235">DNA replication</keyword>
<feature type="compositionally biased region" description="Basic and acidic residues" evidence="13">
    <location>
        <begin position="109"/>
        <end position="122"/>
    </location>
</feature>
<dbReference type="FunFam" id="1.10.8.60:FF:000021">
    <property type="entry name" value="Replication factor C subunit 1"/>
    <property type="match status" value="1"/>
</dbReference>
<comment type="caution">
    <text evidence="15">The sequence shown here is derived from an EMBL/GenBank/DDBJ whole genome shotgun (WGS) entry which is preliminary data.</text>
</comment>
<dbReference type="FunFam" id="3.40.50.10190:FF:000001">
    <property type="entry name" value="Replication factor C subunit 1"/>
    <property type="match status" value="1"/>
</dbReference>
<dbReference type="EMBL" id="JAWQEG010000818">
    <property type="protein sequence ID" value="KAK3885243.1"/>
    <property type="molecule type" value="Genomic_DNA"/>
</dbReference>
<dbReference type="Gene3D" id="3.40.50.300">
    <property type="entry name" value="P-loop containing nucleotide triphosphate hydrolases"/>
    <property type="match status" value="1"/>
</dbReference>
<dbReference type="InterPro" id="IPR047854">
    <property type="entry name" value="RFC_lid"/>
</dbReference>
<evidence type="ECO:0000256" key="9">
    <source>
        <dbReference type="ARBA" id="ARBA00023242"/>
    </source>
</evidence>
<dbReference type="AlphaFoldDB" id="A0AAE1G8U9"/>
<keyword evidence="4" id="KW-0597">Phosphoprotein</keyword>
<keyword evidence="7 12" id="KW-0067">ATP-binding</keyword>
<dbReference type="Pfam" id="PF00533">
    <property type="entry name" value="BRCT"/>
    <property type="match status" value="1"/>
</dbReference>
<dbReference type="Proteomes" id="UP001286313">
    <property type="component" value="Unassembled WGS sequence"/>
</dbReference>
<evidence type="ECO:0000256" key="4">
    <source>
        <dbReference type="ARBA" id="ARBA00022553"/>
    </source>
</evidence>
<feature type="compositionally biased region" description="Low complexity" evidence="13">
    <location>
        <begin position="523"/>
        <end position="555"/>
    </location>
</feature>
<feature type="domain" description="BRCT" evidence="14">
    <location>
        <begin position="384"/>
        <end position="462"/>
    </location>
</feature>
<evidence type="ECO:0000256" key="7">
    <source>
        <dbReference type="ARBA" id="ARBA00022840"/>
    </source>
</evidence>
<feature type="region of interest" description="Disordered" evidence="13">
    <location>
        <begin position="1"/>
        <end position="382"/>
    </location>
</feature>
<keyword evidence="16" id="KW-1185">Reference proteome</keyword>
<dbReference type="GO" id="GO:0006281">
    <property type="term" value="P:DNA repair"/>
    <property type="evidence" value="ECO:0007669"/>
    <property type="project" value="InterPro"/>
</dbReference>
<dbReference type="PROSITE" id="PS50172">
    <property type="entry name" value="BRCT"/>
    <property type="match status" value="1"/>
</dbReference>
<feature type="compositionally biased region" description="Basic and acidic residues" evidence="13">
    <location>
        <begin position="1100"/>
        <end position="1111"/>
    </location>
</feature>
<gene>
    <name evidence="15" type="ORF">Pcinc_010517</name>
</gene>
<dbReference type="PANTHER" id="PTHR23389:SF6">
    <property type="entry name" value="REPLICATION FACTOR C SUBUNIT 1"/>
    <property type="match status" value="1"/>
</dbReference>
<dbReference type="CDD" id="cd18140">
    <property type="entry name" value="HLD_clamp_RFC"/>
    <property type="match status" value="1"/>
</dbReference>
<dbReference type="InterPro" id="IPR027417">
    <property type="entry name" value="P-loop_NTPase"/>
</dbReference>
<dbReference type="FunFam" id="3.40.50.300:FF:000395">
    <property type="entry name" value="Replication factor C subunit 1"/>
    <property type="match status" value="1"/>
</dbReference>
<keyword evidence="9 12" id="KW-0539">Nucleus</keyword>
<dbReference type="GO" id="GO:0003677">
    <property type="term" value="F:DNA binding"/>
    <property type="evidence" value="ECO:0007669"/>
    <property type="project" value="UniProtKB-KW"/>
</dbReference>
<keyword evidence="8" id="KW-0238">DNA-binding</keyword>
<dbReference type="Gene3D" id="3.40.50.10190">
    <property type="entry name" value="BRCT domain"/>
    <property type="match status" value="1"/>
</dbReference>
<comment type="subunit">
    <text evidence="11">Large subunit of the RFC complex, an heteropentameric complex consisting of RFC1 and four small subunits RFC2, RFC3, RFC4 and RFC5; the RFC complex interacts with PCNA and the interaction involves RFC1.</text>
</comment>
<evidence type="ECO:0000256" key="6">
    <source>
        <dbReference type="ARBA" id="ARBA00022741"/>
    </source>
</evidence>
<evidence type="ECO:0000256" key="8">
    <source>
        <dbReference type="ARBA" id="ARBA00023125"/>
    </source>
</evidence>
<evidence type="ECO:0000256" key="1">
    <source>
        <dbReference type="ARBA" id="ARBA00004123"/>
    </source>
</evidence>
<evidence type="ECO:0000256" key="10">
    <source>
        <dbReference type="ARBA" id="ARBA00054501"/>
    </source>
</evidence>
<dbReference type="GO" id="GO:0005663">
    <property type="term" value="C:DNA replication factor C complex"/>
    <property type="evidence" value="ECO:0007669"/>
    <property type="project" value="InterPro"/>
</dbReference>
<evidence type="ECO:0000256" key="5">
    <source>
        <dbReference type="ARBA" id="ARBA00022705"/>
    </source>
</evidence>
<comment type="similarity">
    <text evidence="2 12">Belongs to the activator 1 large subunit family.</text>
</comment>
<evidence type="ECO:0000313" key="15">
    <source>
        <dbReference type="EMBL" id="KAK3885243.1"/>
    </source>
</evidence>
<feature type="compositionally biased region" description="Basic and acidic residues" evidence="13">
    <location>
        <begin position="196"/>
        <end position="221"/>
    </location>
</feature>
<proteinExistence type="inferred from homology"/>
<dbReference type="InterPro" id="IPR008921">
    <property type="entry name" value="DNA_pol3_clamp-load_cplx_C"/>
</dbReference>
<comment type="subcellular location">
    <subcellularLocation>
        <location evidence="1 12">Nucleus</location>
    </subcellularLocation>
</comment>
<dbReference type="SUPFAM" id="SSF48019">
    <property type="entry name" value="post-AAA+ oligomerization domain-like"/>
    <property type="match status" value="1"/>
</dbReference>
<feature type="region of interest" description="Disordered" evidence="13">
    <location>
        <begin position="498"/>
        <end position="555"/>
    </location>
</feature>
<dbReference type="GO" id="GO:0006260">
    <property type="term" value="P:DNA replication"/>
    <property type="evidence" value="ECO:0007669"/>
    <property type="project" value="UniProtKB-KW"/>
</dbReference>
<feature type="compositionally biased region" description="Polar residues" evidence="13">
    <location>
        <begin position="503"/>
        <end position="522"/>
    </location>
</feature>
<evidence type="ECO:0000259" key="14">
    <source>
        <dbReference type="PROSITE" id="PS50172"/>
    </source>
</evidence>
<dbReference type="Pfam" id="PF25361">
    <property type="entry name" value="AAA_lid_RFC1"/>
    <property type="match status" value="1"/>
</dbReference>
<dbReference type="InterPro" id="IPR001357">
    <property type="entry name" value="BRCT_dom"/>
</dbReference>
<dbReference type="SMART" id="SM00292">
    <property type="entry name" value="BRCT"/>
    <property type="match status" value="1"/>
</dbReference>
<sequence>MDIRNYFSPVGAKKKSGASSLPKKDAKKKNVIIDSDEDDPPPQVLKRQRIEDSDSDDDIFEITSKKKSDRKNEEKNKNKSKKLKSLPKSESPKLKPAAAAEFFGSNPVSRKEKSSLHKKEEVIEVIDDGDDDFSKTLAQLDEEETHKPKKPSSDSKDSHSHEEKPKPNENSPPNKIKPEEKHSNLSQSSKLSARFRAFECRKREHEEASIPKSTKEDPKLLHRDKKMKLASTEKIVESKDESVTKKDSHKEEKARDKEREKKKPDEIRGITPKKEKKESPWKVKDEAKKTTEKKITPKKEIKESSKKKPKNTPGKKLSSDIEIEVKKEETKKESPKKVDDGSNGHTEQESTPQDEKKNNAREAYMKFLRRSGPSNPGSKVIPEGKPGCLQGLVFVLSGVYDSLDREEAAELIKEYGGRVTTSVSRNTSYLVLGSEPGQSKLTKAEQLGTKQLDEDGLLDLIRTLPGKESKPDNKMSLSKASCKLKAFAREKKPAVVVEESVTPDDTQLVKPSSAVSTPSPKISQAFSQVSVSSQGSPASTSSASSSPRTQPLSSQEIATRAGDVLMWVDKYKPASVKNIIGQQGDRSNVRKLLTWLKNWQLNQFGDKKPTRPSPWAKDDNGAFFKAALLSGPPGVGKTTSAHLVCKELGFDVVELNASDARSKRTLEKVVSELLTNKVLTGYATSQGEDKTSARHALLMDEVDGMSGNEDRGGVQELIGLVKKAKIPIIAMCNDRNHPKIRSLANHCFDLRFQKPRIEQIRGPMMSICFREGIKIKPEALDQVILGANQDVRQILHHLSVWSAAEKNLQADDMKKEAERAKKNIKKGPWDVCRTVFTLSEHKDMNIHQKSDLFFHDYSIGPLFVQENYPKVMPREAGGKRVATLELLAKTAGSLADGDLAEKLIRSHNAWSLLPTQAIFSSVVPGTHMSGHLSAQIEFPRWLGNNSRRNKFDRLMQELHMHMRLNISGSKLDVGMDYSGPVRDSVTRPLVKNGMEGVKEAVEGMTTYDLLREDLDALLELAQWPGVKDPMMNVESKVKAAFTRTFNKDSHMSPFAVPTIAKKKKVKVGEEAYGEEEEEEEEEDDNIATSGMIKQKKGAVTKKDVQSGKEKGGASSSKGRGGGVPKGRGGKGKK</sequence>
<dbReference type="SUPFAM" id="SSF52113">
    <property type="entry name" value="BRCT domain"/>
    <property type="match status" value="1"/>
</dbReference>
<dbReference type="GO" id="GO:0003689">
    <property type="term" value="F:DNA clamp loader activity"/>
    <property type="evidence" value="ECO:0007669"/>
    <property type="project" value="UniProtKB-UniRule"/>
</dbReference>
<evidence type="ECO:0000256" key="12">
    <source>
        <dbReference type="PIRNR" id="PIRNR036578"/>
    </source>
</evidence>
<dbReference type="InterPro" id="IPR012178">
    <property type="entry name" value="RFC1"/>
</dbReference>
<evidence type="ECO:0000256" key="3">
    <source>
        <dbReference type="ARBA" id="ARBA00020401"/>
    </source>
</evidence>
<protein>
    <recommendedName>
        <fullName evidence="3 12">Replication factor C subunit 1</fullName>
    </recommendedName>
</protein>